<proteinExistence type="predicted"/>
<keyword evidence="2" id="KW-1185">Reference proteome</keyword>
<accession>A0ACC2RFB4</accession>
<gene>
    <name evidence="1" type="ORF">DSO57_1031640</name>
</gene>
<protein>
    <submittedName>
        <fullName evidence="1">Uncharacterized protein</fullName>
    </submittedName>
</protein>
<evidence type="ECO:0000313" key="1">
    <source>
        <dbReference type="EMBL" id="KAJ9048755.1"/>
    </source>
</evidence>
<name>A0ACC2RFB4_9FUNG</name>
<sequence>MATVNIFGANMGAVAIDTRGPKTPPDLHSQSLLAKNHCKYHVRKVETLDVFQVHSDYPVLQASHSLNKVTHLAYPFHFCGNTHKLLIDTGANHTMIDQAFTDSQQLDQVLANSKQYV</sequence>
<dbReference type="Proteomes" id="UP001165960">
    <property type="component" value="Unassembled WGS sequence"/>
</dbReference>
<comment type="caution">
    <text evidence="1">The sequence shown here is derived from an EMBL/GenBank/DDBJ whole genome shotgun (WGS) entry which is preliminary data.</text>
</comment>
<organism evidence="1 2">
    <name type="scientific">Entomophthora muscae</name>
    <dbReference type="NCBI Taxonomy" id="34485"/>
    <lineage>
        <taxon>Eukaryota</taxon>
        <taxon>Fungi</taxon>
        <taxon>Fungi incertae sedis</taxon>
        <taxon>Zoopagomycota</taxon>
        <taxon>Entomophthoromycotina</taxon>
        <taxon>Entomophthoromycetes</taxon>
        <taxon>Entomophthorales</taxon>
        <taxon>Entomophthoraceae</taxon>
        <taxon>Entomophthora</taxon>
    </lineage>
</organism>
<dbReference type="EMBL" id="QTSX02007329">
    <property type="protein sequence ID" value="KAJ9048755.1"/>
    <property type="molecule type" value="Genomic_DNA"/>
</dbReference>
<reference evidence="1" key="1">
    <citation type="submission" date="2022-04" db="EMBL/GenBank/DDBJ databases">
        <title>Genome of the entomopathogenic fungus Entomophthora muscae.</title>
        <authorList>
            <person name="Elya C."/>
            <person name="Lovett B.R."/>
            <person name="Lee E."/>
            <person name="Macias A.M."/>
            <person name="Hajek A.E."/>
            <person name="De Bivort B.L."/>
            <person name="Kasson M.T."/>
            <person name="De Fine Licht H.H."/>
            <person name="Stajich J.E."/>
        </authorList>
    </citation>
    <scope>NUCLEOTIDE SEQUENCE</scope>
    <source>
        <strain evidence="1">Berkeley</strain>
    </source>
</reference>
<evidence type="ECO:0000313" key="2">
    <source>
        <dbReference type="Proteomes" id="UP001165960"/>
    </source>
</evidence>